<dbReference type="EMBL" id="CP006019">
    <property type="protein sequence ID" value="AIF69059.1"/>
    <property type="molecule type" value="Genomic_DNA"/>
</dbReference>
<gene>
    <name evidence="1" type="ORF">PAP_03195</name>
</gene>
<name>A0A075LRX5_9EURY</name>
<organism evidence="1 2">
    <name type="scientific">Palaeococcus pacificus DY20341</name>
    <dbReference type="NCBI Taxonomy" id="1343739"/>
    <lineage>
        <taxon>Archaea</taxon>
        <taxon>Methanobacteriati</taxon>
        <taxon>Methanobacteriota</taxon>
        <taxon>Thermococci</taxon>
        <taxon>Thermococcales</taxon>
        <taxon>Thermococcaceae</taxon>
        <taxon>Palaeococcus</taxon>
    </lineage>
</organism>
<evidence type="ECO:0000313" key="1">
    <source>
        <dbReference type="EMBL" id="AIF69059.1"/>
    </source>
</evidence>
<accession>A0A075LRX5</accession>
<dbReference type="Proteomes" id="UP000027981">
    <property type="component" value="Chromosome"/>
</dbReference>
<dbReference type="KEGG" id="ppac:PAP_03195"/>
<evidence type="ECO:0000313" key="2">
    <source>
        <dbReference type="Proteomes" id="UP000027981"/>
    </source>
</evidence>
<dbReference type="HOGENOM" id="CLU_2662166_0_0_2"/>
<dbReference type="RefSeq" id="WP_048164656.1">
    <property type="nucleotide sequence ID" value="NZ_CP006019.1"/>
</dbReference>
<dbReference type="OrthoDB" id="103460at2157"/>
<dbReference type="eggNOG" id="arCOG04457">
    <property type="taxonomic scope" value="Archaea"/>
</dbReference>
<reference evidence="2" key="1">
    <citation type="submission" date="2013-06" db="EMBL/GenBank/DDBJ databases">
        <title>Complete Genome Sequence of Hyperthermophilic Palaeococcus pacificus DY20341T, Isolated from a Deep-Sea Hydrothermal Sediments.</title>
        <authorList>
            <person name="Zeng X."/>
            <person name="Shao Z."/>
        </authorList>
    </citation>
    <scope>NUCLEOTIDE SEQUENCE [LARGE SCALE GENOMIC DNA]</scope>
    <source>
        <strain evidence="2">DY20341</strain>
    </source>
</reference>
<dbReference type="GeneID" id="24841766"/>
<protein>
    <submittedName>
        <fullName evidence="1">Uncharacterized protein</fullName>
    </submittedName>
</protein>
<reference evidence="1 2" key="2">
    <citation type="journal article" date="2015" name="Genome Announc.">
        <title>Complete Genome Sequence of Hyperthermophilic Piezophilic Archaeon Palaeococcus pacificus DY20341T, Isolated from Deep-Sea Hydrothermal Sediments.</title>
        <authorList>
            <person name="Zeng X."/>
            <person name="Jebbar M."/>
            <person name="Shao Z."/>
        </authorList>
    </citation>
    <scope>NUCLEOTIDE SEQUENCE [LARGE SCALE GENOMIC DNA]</scope>
    <source>
        <strain evidence="1 2">DY20341</strain>
    </source>
</reference>
<keyword evidence="2" id="KW-1185">Reference proteome</keyword>
<dbReference type="AlphaFoldDB" id="A0A075LRX5"/>
<proteinExistence type="predicted"/>
<sequence>MEAKKCPFCGGTMIKGKSPQEGYAVYFWKAPWKHGLKAAFTGTVKAYPWLCLSCGAIIPYVDEAELQKIREEYEQAKLEGSF</sequence>
<dbReference type="STRING" id="1343739.PAP_03195"/>